<gene>
    <name evidence="2" type="ORF">VSDG_06718</name>
</gene>
<reference evidence="2 3" key="1">
    <citation type="submission" date="2015-09" db="EMBL/GenBank/DDBJ databases">
        <title>Host preference determinants of Valsa canker pathogens revealed by comparative genomics.</title>
        <authorList>
            <person name="Yin Z."/>
            <person name="Huang L."/>
        </authorList>
    </citation>
    <scope>NUCLEOTIDE SEQUENCE [LARGE SCALE GENOMIC DNA]</scope>
    <source>
        <strain evidence="2 3">YSFL</strain>
    </source>
</reference>
<dbReference type="OrthoDB" id="420564at2759"/>
<dbReference type="Proteomes" id="UP000284375">
    <property type="component" value="Unassembled WGS sequence"/>
</dbReference>
<feature type="compositionally biased region" description="Low complexity" evidence="1">
    <location>
        <begin position="916"/>
        <end position="927"/>
    </location>
</feature>
<feature type="region of interest" description="Disordered" evidence="1">
    <location>
        <begin position="617"/>
        <end position="719"/>
    </location>
</feature>
<proteinExistence type="predicted"/>
<dbReference type="STRING" id="252740.A0A423VNF9"/>
<dbReference type="PANTHER" id="PTHR35179">
    <property type="entry name" value="PROTEIN CBG02620"/>
    <property type="match status" value="1"/>
</dbReference>
<evidence type="ECO:0000313" key="2">
    <source>
        <dbReference type="EMBL" id="ROV92527.1"/>
    </source>
</evidence>
<feature type="compositionally biased region" description="Basic and acidic residues" evidence="1">
    <location>
        <begin position="895"/>
        <end position="904"/>
    </location>
</feature>
<name>A0A423VNF9_CYTCH</name>
<feature type="compositionally biased region" description="Polar residues" evidence="1">
    <location>
        <begin position="795"/>
        <end position="812"/>
    </location>
</feature>
<feature type="compositionally biased region" description="Basic and acidic residues" evidence="1">
    <location>
        <begin position="669"/>
        <end position="682"/>
    </location>
</feature>
<feature type="compositionally biased region" description="Polar residues" evidence="1">
    <location>
        <begin position="928"/>
        <end position="940"/>
    </location>
</feature>
<organism evidence="2 3">
    <name type="scientific">Cytospora chrysosperma</name>
    <name type="common">Cytospora canker fungus</name>
    <name type="synonym">Sphaeria chrysosperma</name>
    <dbReference type="NCBI Taxonomy" id="252740"/>
    <lineage>
        <taxon>Eukaryota</taxon>
        <taxon>Fungi</taxon>
        <taxon>Dikarya</taxon>
        <taxon>Ascomycota</taxon>
        <taxon>Pezizomycotina</taxon>
        <taxon>Sordariomycetes</taxon>
        <taxon>Sordariomycetidae</taxon>
        <taxon>Diaporthales</taxon>
        <taxon>Cytosporaceae</taxon>
        <taxon>Cytospora</taxon>
    </lineage>
</organism>
<feature type="compositionally biased region" description="Polar residues" evidence="1">
    <location>
        <begin position="871"/>
        <end position="888"/>
    </location>
</feature>
<dbReference type="EMBL" id="LJZO01000037">
    <property type="protein sequence ID" value="ROV92527.1"/>
    <property type="molecule type" value="Genomic_DNA"/>
</dbReference>
<dbReference type="PANTHER" id="PTHR35179:SF2">
    <property type="entry name" value="START DOMAIN-CONTAINING PROTEIN"/>
    <property type="match status" value="1"/>
</dbReference>
<feature type="compositionally biased region" description="Basic and acidic residues" evidence="1">
    <location>
        <begin position="29"/>
        <end position="50"/>
    </location>
</feature>
<accession>A0A423VNF9</accession>
<sequence>MARYMGGPRGQPITASRAPSPPKNGDTAKATKEDDTSKSGEEDGAEDHNDSSSPMRHAQIRDSIEVEGGDDEIEEEGSDDYVQDGISDDSDEEYEAGESEHSKTDVDEITPTRLPGYQRQIRSAPRGAPLFPKLAVSSRNMDDVEDDDSLSTFTVSHSSTSSMRMRRRQCIVTPGIDIEYTDPESLGKVISEPLSLPISYGWMVKGTKEHLEDIQLSGILFCDRSVHSKSTIEVLCEYTWIQATPSQEKTGDKFPAIYVPGSARHWQGLKDGSSLNQPDLCTAISQTIRDEHAFLQPQNPYEPTFRALEATNPSLSFNGVDIMTDADTLTRLLAFICGPEASGAPTKQPFRLDLCTVRDTLFIIPKEKPGRGYAGPLRKHERSDPMTTVPDWAAQVLGRMGSDDPRLPYSGGNYRLIRYQFGDVVLAVRVKVEFVYEKHRTPNLSSCDTPHEIPPEVISVPASADDISTWKTTVKVQGLGTNPGATGMATVRYTCQNQKAKVNEVMPQLWFSRTSFLVEGVVASPTLDIRDASLIDSRQYYKSFERGHQYSLRHLAGLLKHLQVHTRELGGNAVMICDPVQACLVMLKPVMEIKPVPGDIVLKFWGPDDHLIPELEKERARTSESESDLTEFSKTPTPPDGSDLLDTGKVHSLKSPKNVEKASGGGRLTKPDHLTVEGIERCETDEDWNMAARQSLKDEGYEPDAEQNTSCPRVGGTDGYTTDCNSDDNNIMLDESAHGFTCRISDSSVEKSLEDDGQSDEDGGGLMAGENYQEETTSEERSSCGQEGRDELYSGDSSDQTQEFDVINSSYSEVAGIARTSVEDNHQDEASGDDGMRTVSSPEYGRPVAQPSTGEDEDEVHSPAKTPEYNLVTSSQEDQDSPSPNSHNSEADTMEFYHDFRDGRLQSGFLGNTDHSGSATQSGTSSQLGASNHSSPSGGLSDNRVSKAQEYAALRDEERRRLLGAL</sequence>
<feature type="region of interest" description="Disordered" evidence="1">
    <location>
        <begin position="1"/>
        <end position="109"/>
    </location>
</feature>
<comment type="caution">
    <text evidence="2">The sequence shown here is derived from an EMBL/GenBank/DDBJ whole genome shotgun (WGS) entry which is preliminary data.</text>
</comment>
<protein>
    <submittedName>
        <fullName evidence="2">Uncharacterized protein</fullName>
    </submittedName>
</protein>
<feature type="compositionally biased region" description="Acidic residues" evidence="1">
    <location>
        <begin position="65"/>
        <end position="97"/>
    </location>
</feature>
<evidence type="ECO:0000256" key="1">
    <source>
        <dbReference type="SAM" id="MobiDB-lite"/>
    </source>
</evidence>
<dbReference type="AlphaFoldDB" id="A0A423VNF9"/>
<feature type="compositionally biased region" description="Basic and acidic residues" evidence="1">
    <location>
        <begin position="778"/>
        <end position="792"/>
    </location>
</feature>
<feature type="region of interest" description="Disordered" evidence="1">
    <location>
        <begin position="747"/>
        <end position="948"/>
    </location>
</feature>
<evidence type="ECO:0000313" key="3">
    <source>
        <dbReference type="Proteomes" id="UP000284375"/>
    </source>
</evidence>
<keyword evidence="3" id="KW-1185">Reference proteome</keyword>